<comment type="caution">
    <text evidence="4">The sequence shown here is derived from an EMBL/GenBank/DDBJ whole genome shotgun (WGS) entry which is preliminary data.</text>
</comment>
<evidence type="ECO:0000259" key="2">
    <source>
        <dbReference type="Pfam" id="PF04002"/>
    </source>
</evidence>
<dbReference type="PANTHER" id="PTHR30471">
    <property type="entry name" value="DNA REPAIR PROTEIN RADC"/>
    <property type="match status" value="1"/>
</dbReference>
<dbReference type="Pfam" id="PF04002">
    <property type="entry name" value="RadC"/>
    <property type="match status" value="1"/>
</dbReference>
<feature type="domain" description="UPF0758" evidence="3">
    <location>
        <begin position="25"/>
        <end position="77"/>
    </location>
</feature>
<dbReference type="AlphaFoldDB" id="A0A2N2DZ13"/>
<dbReference type="Proteomes" id="UP000233325">
    <property type="component" value="Unassembled WGS sequence"/>
</dbReference>
<organism evidence="4 5">
    <name type="scientific">Candidatus Falkowbacteria bacterium HGW-Falkowbacteria-2</name>
    <dbReference type="NCBI Taxonomy" id="2013769"/>
    <lineage>
        <taxon>Bacteria</taxon>
        <taxon>Candidatus Falkowiibacteriota</taxon>
    </lineage>
</organism>
<keyword evidence="1" id="KW-0645">Protease</keyword>
<dbReference type="PANTHER" id="PTHR30471:SF3">
    <property type="entry name" value="UPF0758 PROTEIN YEES-RELATED"/>
    <property type="match status" value="1"/>
</dbReference>
<gene>
    <name evidence="4" type="ORF">CVU83_02640</name>
</gene>
<dbReference type="InterPro" id="IPR001405">
    <property type="entry name" value="UPF0758"/>
</dbReference>
<dbReference type="Gene3D" id="3.40.140.10">
    <property type="entry name" value="Cytidine Deaminase, domain 2"/>
    <property type="match status" value="1"/>
</dbReference>
<evidence type="ECO:0000313" key="5">
    <source>
        <dbReference type="Proteomes" id="UP000233325"/>
    </source>
</evidence>
<sequence length="192" mass="21577">MIMPYRLDTAVRTLNHGSSYKIKRVRDMAEGEKPREKMMAEGAGALSMAELLSVVLGVGTKREEVFSMATRLLREYGEKAIATQKDPAVMSKELNLPENKACQIVACFELGRRLFQKKPGGLITIRNAAQAYAYLKDMASLKKEQFRGLYLNNHYQLIHDEVISLGTIDASLVQAREVFRPALEYGATADYR</sequence>
<protein>
    <submittedName>
        <fullName evidence="4">Uncharacterized protein</fullName>
    </submittedName>
</protein>
<dbReference type="InterPro" id="IPR025657">
    <property type="entry name" value="RadC_JAB"/>
</dbReference>
<proteinExistence type="predicted"/>
<dbReference type="GO" id="GO:0008237">
    <property type="term" value="F:metallopeptidase activity"/>
    <property type="evidence" value="ECO:0007669"/>
    <property type="project" value="UniProtKB-KW"/>
</dbReference>
<keyword evidence="1" id="KW-0378">Hydrolase</keyword>
<dbReference type="Pfam" id="PF20582">
    <property type="entry name" value="UPF0758_N"/>
    <property type="match status" value="1"/>
</dbReference>
<evidence type="ECO:0000313" key="4">
    <source>
        <dbReference type="EMBL" id="PKM87719.1"/>
    </source>
</evidence>
<feature type="domain" description="RadC-like JAB" evidence="2">
    <location>
        <begin position="125"/>
        <end position="189"/>
    </location>
</feature>
<evidence type="ECO:0000259" key="3">
    <source>
        <dbReference type="Pfam" id="PF20582"/>
    </source>
</evidence>
<dbReference type="InterPro" id="IPR046778">
    <property type="entry name" value="UPF0758_N"/>
</dbReference>
<keyword evidence="1" id="KW-0482">Metalloprotease</keyword>
<reference evidence="4 5" key="1">
    <citation type="journal article" date="2017" name="ISME J.">
        <title>Potential for microbial H2 and metal transformations associated with novel bacteria and archaea in deep terrestrial subsurface sediments.</title>
        <authorList>
            <person name="Hernsdorf A.W."/>
            <person name="Amano Y."/>
            <person name="Miyakawa K."/>
            <person name="Ise K."/>
            <person name="Suzuki Y."/>
            <person name="Anantharaman K."/>
            <person name="Probst A."/>
            <person name="Burstein D."/>
            <person name="Thomas B.C."/>
            <person name="Banfield J.F."/>
        </authorList>
    </citation>
    <scope>NUCLEOTIDE SEQUENCE [LARGE SCALE GENOMIC DNA]</scope>
    <source>
        <strain evidence="4">HGW-Falkowbacteria-2</strain>
    </source>
</reference>
<dbReference type="EMBL" id="PHAH01000035">
    <property type="protein sequence ID" value="PKM87719.1"/>
    <property type="molecule type" value="Genomic_DNA"/>
</dbReference>
<accession>A0A2N2DZ13</accession>
<evidence type="ECO:0000256" key="1">
    <source>
        <dbReference type="ARBA" id="ARBA00023049"/>
    </source>
</evidence>
<name>A0A2N2DZ13_9BACT</name>